<organism evidence="1 2">
    <name type="scientific">Suillus subaureus</name>
    <dbReference type="NCBI Taxonomy" id="48587"/>
    <lineage>
        <taxon>Eukaryota</taxon>
        <taxon>Fungi</taxon>
        <taxon>Dikarya</taxon>
        <taxon>Basidiomycota</taxon>
        <taxon>Agaricomycotina</taxon>
        <taxon>Agaricomycetes</taxon>
        <taxon>Agaricomycetidae</taxon>
        <taxon>Boletales</taxon>
        <taxon>Suillineae</taxon>
        <taxon>Suillaceae</taxon>
        <taxon>Suillus</taxon>
    </lineage>
</organism>
<dbReference type="GeneID" id="64627532"/>
<comment type="caution">
    <text evidence="1">The sequence shown here is derived from an EMBL/GenBank/DDBJ whole genome shotgun (WGS) entry which is preliminary data.</text>
</comment>
<evidence type="ECO:0000313" key="1">
    <source>
        <dbReference type="EMBL" id="KAG1805842.1"/>
    </source>
</evidence>
<evidence type="ECO:0000313" key="2">
    <source>
        <dbReference type="Proteomes" id="UP000807769"/>
    </source>
</evidence>
<gene>
    <name evidence="1" type="ORF">BJ212DRAFT_1303903</name>
</gene>
<dbReference type="RefSeq" id="XP_041187483.1">
    <property type="nucleotide sequence ID" value="XM_041333515.1"/>
</dbReference>
<sequence>MSNDNLTAEMGLGPASIEMPLAEAVPVASPGAVASPSAASAPIVVPAAPPIAPTMDPAEHITIYVDYEEYNSPDDNEADIAAIALANDSRDATSPKVLGISHTIYHKVDCIEQGINILKGAIDHGDALQLLQIEWCFLNVSVLHLIQTCFKTG</sequence>
<protein>
    <submittedName>
        <fullName evidence="1">Uncharacterized protein</fullName>
    </submittedName>
</protein>
<keyword evidence="2" id="KW-1185">Reference proteome</keyword>
<dbReference type="Proteomes" id="UP000807769">
    <property type="component" value="Unassembled WGS sequence"/>
</dbReference>
<dbReference type="EMBL" id="JABBWG010000050">
    <property type="protein sequence ID" value="KAG1805842.1"/>
    <property type="molecule type" value="Genomic_DNA"/>
</dbReference>
<accession>A0A9P7J6Z5</accession>
<dbReference type="AlphaFoldDB" id="A0A9P7J6Z5"/>
<dbReference type="OrthoDB" id="3270804at2759"/>
<proteinExistence type="predicted"/>
<name>A0A9P7J6Z5_9AGAM</name>
<reference evidence="1" key="1">
    <citation type="journal article" date="2020" name="New Phytol.">
        <title>Comparative genomics reveals dynamic genome evolution in host specialist ectomycorrhizal fungi.</title>
        <authorList>
            <person name="Lofgren L.A."/>
            <person name="Nguyen N.H."/>
            <person name="Vilgalys R."/>
            <person name="Ruytinx J."/>
            <person name="Liao H.L."/>
            <person name="Branco S."/>
            <person name="Kuo A."/>
            <person name="LaButti K."/>
            <person name="Lipzen A."/>
            <person name="Andreopoulos W."/>
            <person name="Pangilinan J."/>
            <person name="Riley R."/>
            <person name="Hundley H."/>
            <person name="Na H."/>
            <person name="Barry K."/>
            <person name="Grigoriev I.V."/>
            <person name="Stajich J.E."/>
            <person name="Kennedy P.G."/>
        </authorList>
    </citation>
    <scope>NUCLEOTIDE SEQUENCE</scope>
    <source>
        <strain evidence="1">MN1</strain>
    </source>
</reference>